<keyword evidence="1" id="KW-0472">Membrane</keyword>
<reference evidence="2 3" key="1">
    <citation type="submission" date="2014-10" db="EMBL/GenBank/DDBJ databases">
        <title>Genome sequence of a Xanthomonas strain that is pathogenic on beans.</title>
        <authorList>
            <person name="Aritua V."/>
            <person name="Sapp M."/>
            <person name="Harrison J."/>
            <person name="Smith J."/>
            <person name="Studholme D."/>
        </authorList>
    </citation>
    <scope>NUCLEOTIDE SEQUENCE [LARGE SCALE GENOMIC DNA]</scope>
    <source>
        <strain evidence="2 3">Nyagatare</strain>
    </source>
</reference>
<organism evidence="2 3">
    <name type="scientific">Xanthomonas cannabis pv. phaseoli</name>
    <dbReference type="NCBI Taxonomy" id="1885902"/>
    <lineage>
        <taxon>Bacteria</taxon>
        <taxon>Pseudomonadati</taxon>
        <taxon>Pseudomonadota</taxon>
        <taxon>Gammaproteobacteria</taxon>
        <taxon>Lysobacterales</taxon>
        <taxon>Lysobacteraceae</taxon>
        <taxon>Xanthomonas</taxon>
    </lineage>
</organism>
<protein>
    <submittedName>
        <fullName evidence="2">Membrane protein</fullName>
    </submittedName>
</protein>
<evidence type="ECO:0000256" key="1">
    <source>
        <dbReference type="SAM" id="Phobius"/>
    </source>
</evidence>
<dbReference type="AlphaFoldDB" id="A0AB34P512"/>
<name>A0AB34P512_9XANT</name>
<proteinExistence type="predicted"/>
<comment type="caution">
    <text evidence="2">The sequence shown here is derived from an EMBL/GenBank/DDBJ whole genome shotgun (WGS) entry which is preliminary data.</text>
</comment>
<dbReference type="Proteomes" id="UP000029879">
    <property type="component" value="Unassembled WGS sequence"/>
</dbReference>
<dbReference type="EMBL" id="JRQI01000087">
    <property type="protein sequence ID" value="KGK56380.1"/>
    <property type="molecule type" value="Genomic_DNA"/>
</dbReference>
<evidence type="ECO:0000313" key="3">
    <source>
        <dbReference type="Proteomes" id="UP000029879"/>
    </source>
</evidence>
<feature type="transmembrane region" description="Helical" evidence="1">
    <location>
        <begin position="65"/>
        <end position="86"/>
    </location>
</feature>
<dbReference type="RefSeq" id="WP_047697088.1">
    <property type="nucleotide sequence ID" value="NZ_KN265532.1"/>
</dbReference>
<keyword evidence="1" id="KW-0812">Transmembrane</keyword>
<sequence>MRRVSLGGLLLCLPYLAVTLLCVWAANASTDPKGNFVLLQLPLTPQLEVVHAVGATAFLQHLSWAWAYALLYPPMLAGLYLLGYGLQALIERPSADF</sequence>
<keyword evidence="1" id="KW-1133">Transmembrane helix</keyword>
<gene>
    <name evidence="2" type="ORF">NC00_17500</name>
</gene>
<accession>A0AB34P512</accession>
<evidence type="ECO:0000313" key="2">
    <source>
        <dbReference type="EMBL" id="KGK56380.1"/>
    </source>
</evidence>